<organism evidence="1 2">
    <name type="scientific">Spirodela intermedia</name>
    <name type="common">Intermediate duckweed</name>
    <dbReference type="NCBI Taxonomy" id="51605"/>
    <lineage>
        <taxon>Eukaryota</taxon>
        <taxon>Viridiplantae</taxon>
        <taxon>Streptophyta</taxon>
        <taxon>Embryophyta</taxon>
        <taxon>Tracheophyta</taxon>
        <taxon>Spermatophyta</taxon>
        <taxon>Magnoliopsida</taxon>
        <taxon>Liliopsida</taxon>
        <taxon>Araceae</taxon>
        <taxon>Lemnoideae</taxon>
        <taxon>Spirodela</taxon>
    </lineage>
</organism>
<dbReference type="Proteomes" id="UP000663760">
    <property type="component" value="Chromosome 5"/>
</dbReference>
<protein>
    <submittedName>
        <fullName evidence="1">Uncharacterized protein</fullName>
    </submittedName>
</protein>
<dbReference type="AlphaFoldDB" id="A0A7I8KI30"/>
<reference evidence="1" key="1">
    <citation type="submission" date="2020-02" db="EMBL/GenBank/DDBJ databases">
        <authorList>
            <person name="Scholz U."/>
            <person name="Mascher M."/>
            <person name="Fiebig A."/>
        </authorList>
    </citation>
    <scope>NUCLEOTIDE SEQUENCE</scope>
</reference>
<dbReference type="EMBL" id="LR746268">
    <property type="protein sequence ID" value="CAA7396804.1"/>
    <property type="molecule type" value="Genomic_DNA"/>
</dbReference>
<name>A0A7I8KI30_SPIIN</name>
<sequence length="100" mass="10616">MTGNSLTLEKGVFLPRRVMVLPLYRPSVKTKFMAMISPSSLCDADTYSPCALPTSLELISCPSVSGSSITYAAPKNVAEAFVLAARAICTTVGLRPLTMS</sequence>
<gene>
    <name evidence="1" type="ORF">SI8410_05007467</name>
</gene>
<accession>A0A7I8KI30</accession>
<keyword evidence="2" id="KW-1185">Reference proteome</keyword>
<evidence type="ECO:0000313" key="1">
    <source>
        <dbReference type="EMBL" id="CAA7396804.1"/>
    </source>
</evidence>
<evidence type="ECO:0000313" key="2">
    <source>
        <dbReference type="Proteomes" id="UP000663760"/>
    </source>
</evidence>
<proteinExistence type="predicted"/>